<dbReference type="InterPro" id="IPR013520">
    <property type="entry name" value="Ribonucl_H"/>
</dbReference>
<protein>
    <submittedName>
        <fullName evidence="5">3'-5' exonuclease</fullName>
    </submittedName>
</protein>
<dbReference type="PANTHER" id="PTHR30231:SF4">
    <property type="entry name" value="PROTEIN NEN2"/>
    <property type="match status" value="1"/>
</dbReference>
<dbReference type="SMART" id="SM00479">
    <property type="entry name" value="EXOIII"/>
    <property type="match status" value="1"/>
</dbReference>
<dbReference type="GO" id="GO:0004527">
    <property type="term" value="F:exonuclease activity"/>
    <property type="evidence" value="ECO:0007669"/>
    <property type="project" value="UniProtKB-KW"/>
</dbReference>
<dbReference type="PANTHER" id="PTHR30231">
    <property type="entry name" value="DNA POLYMERASE III SUBUNIT EPSILON"/>
    <property type="match status" value="1"/>
</dbReference>
<feature type="domain" description="Exonuclease" evidence="4">
    <location>
        <begin position="40"/>
        <end position="210"/>
    </location>
</feature>
<gene>
    <name evidence="5" type="ORF">HBH25_18660</name>
</gene>
<name>A0ABX0YL10_9PSED</name>
<comment type="caution">
    <text evidence="5">The sequence shown here is derived from an EMBL/GenBank/DDBJ whole genome shotgun (WGS) entry which is preliminary data.</text>
</comment>
<organism evidence="5 6">
    <name type="scientific">Pseudomonas quercus</name>
    <dbReference type="NCBI Taxonomy" id="2722792"/>
    <lineage>
        <taxon>Bacteria</taxon>
        <taxon>Pseudomonadati</taxon>
        <taxon>Pseudomonadota</taxon>
        <taxon>Gammaproteobacteria</taxon>
        <taxon>Pseudomonadales</taxon>
        <taxon>Pseudomonadaceae</taxon>
        <taxon>Pseudomonas</taxon>
    </lineage>
</organism>
<dbReference type="CDD" id="cd06127">
    <property type="entry name" value="DEDDh"/>
    <property type="match status" value="1"/>
</dbReference>
<dbReference type="InterPro" id="IPR036397">
    <property type="entry name" value="RNaseH_sf"/>
</dbReference>
<keyword evidence="2" id="KW-0378">Hydrolase</keyword>
<dbReference type="SUPFAM" id="SSF53098">
    <property type="entry name" value="Ribonuclease H-like"/>
    <property type="match status" value="1"/>
</dbReference>
<evidence type="ECO:0000259" key="4">
    <source>
        <dbReference type="SMART" id="SM00479"/>
    </source>
</evidence>
<dbReference type="RefSeq" id="WP_168085442.1">
    <property type="nucleotide sequence ID" value="NZ_JAAVJI010000013.1"/>
</dbReference>
<keyword evidence="3 5" id="KW-0269">Exonuclease</keyword>
<dbReference type="EMBL" id="JAAVJI010000013">
    <property type="protein sequence ID" value="NJP02869.1"/>
    <property type="molecule type" value="Genomic_DNA"/>
</dbReference>
<dbReference type="Proteomes" id="UP000746535">
    <property type="component" value="Unassembled WGS sequence"/>
</dbReference>
<proteinExistence type="predicted"/>
<accession>A0ABX0YL10</accession>
<dbReference type="Gene3D" id="3.30.420.10">
    <property type="entry name" value="Ribonuclease H-like superfamily/Ribonuclease H"/>
    <property type="match status" value="1"/>
</dbReference>
<evidence type="ECO:0000313" key="6">
    <source>
        <dbReference type="Proteomes" id="UP000746535"/>
    </source>
</evidence>
<evidence type="ECO:0000313" key="5">
    <source>
        <dbReference type="EMBL" id="NJP02869.1"/>
    </source>
</evidence>
<evidence type="ECO:0000256" key="1">
    <source>
        <dbReference type="ARBA" id="ARBA00022722"/>
    </source>
</evidence>
<dbReference type="InterPro" id="IPR012337">
    <property type="entry name" value="RNaseH-like_sf"/>
</dbReference>
<evidence type="ECO:0000256" key="3">
    <source>
        <dbReference type="ARBA" id="ARBA00022839"/>
    </source>
</evidence>
<keyword evidence="1" id="KW-0540">Nuclease</keyword>
<evidence type="ECO:0000256" key="2">
    <source>
        <dbReference type="ARBA" id="ARBA00022801"/>
    </source>
</evidence>
<reference evidence="5 6" key="1">
    <citation type="submission" date="2020-03" db="EMBL/GenBank/DDBJ databases">
        <authorList>
            <person name="Wang L."/>
            <person name="He N."/>
            <person name="Li Y."/>
            <person name="Fang Y."/>
            <person name="Zhang F."/>
        </authorList>
    </citation>
    <scope>NUCLEOTIDE SEQUENCE [LARGE SCALE GENOMIC DNA]</scope>
    <source>
        <strain evidence="6">hsmgli-8</strain>
    </source>
</reference>
<dbReference type="Pfam" id="PF00929">
    <property type="entry name" value="RNase_T"/>
    <property type="match status" value="1"/>
</dbReference>
<sequence>MSLLDLFRFRTPSVAPEQASRLAALSVPAALDNTLLEAQRWVVVDVETTGLNLQKDSVVAIGAVALEGPVIPLGDGFECHLAIKANLAAPSTLIHGLSPAVLARGLPPAEALLRFLEYVGDRPLLAFHAGFDQGMLVRAIKQTLGFQWHAPFIDLAEVAPLLCPNWAAHNHSLDDWIKQFGLSIGERHHASADALVTAELGLMLFSLARRQGLTTSGELQDALARWRRRRDQPAL</sequence>
<keyword evidence="6" id="KW-1185">Reference proteome</keyword>